<reference evidence="2 3" key="1">
    <citation type="submission" date="2024-02" db="EMBL/GenBank/DDBJ databases">
        <authorList>
            <person name="Chen Y."/>
            <person name="Shah S."/>
            <person name="Dougan E. K."/>
            <person name="Thang M."/>
            <person name="Chan C."/>
        </authorList>
    </citation>
    <scope>NUCLEOTIDE SEQUENCE [LARGE SCALE GENOMIC DNA]</scope>
</reference>
<accession>A0ABP0JBJ0</accession>
<feature type="region of interest" description="Disordered" evidence="1">
    <location>
        <begin position="551"/>
        <end position="586"/>
    </location>
</feature>
<name>A0ABP0JBJ0_9DINO</name>
<evidence type="ECO:0000313" key="2">
    <source>
        <dbReference type="EMBL" id="CAK9011770.1"/>
    </source>
</evidence>
<comment type="caution">
    <text evidence="2">The sequence shown here is derived from an EMBL/GenBank/DDBJ whole genome shotgun (WGS) entry which is preliminary data.</text>
</comment>
<evidence type="ECO:0000256" key="1">
    <source>
        <dbReference type="SAM" id="MobiDB-lite"/>
    </source>
</evidence>
<dbReference type="Proteomes" id="UP001642484">
    <property type="component" value="Unassembled WGS sequence"/>
</dbReference>
<protein>
    <submittedName>
        <fullName evidence="2">Uncharacterized protein</fullName>
    </submittedName>
</protein>
<organism evidence="2 3">
    <name type="scientific">Durusdinium trenchii</name>
    <dbReference type="NCBI Taxonomy" id="1381693"/>
    <lineage>
        <taxon>Eukaryota</taxon>
        <taxon>Sar</taxon>
        <taxon>Alveolata</taxon>
        <taxon>Dinophyceae</taxon>
        <taxon>Suessiales</taxon>
        <taxon>Symbiodiniaceae</taxon>
        <taxon>Durusdinium</taxon>
    </lineage>
</organism>
<evidence type="ECO:0000313" key="3">
    <source>
        <dbReference type="Proteomes" id="UP001642484"/>
    </source>
</evidence>
<dbReference type="EMBL" id="CAXAMN010004980">
    <property type="protein sequence ID" value="CAK9011770.1"/>
    <property type="molecule type" value="Genomic_DNA"/>
</dbReference>
<keyword evidence="3" id="KW-1185">Reference proteome</keyword>
<sequence length="750" mass="83530">MDKLAEDSRGSFVWTLLSGRALEVIEHLKESDYQVKGGDKVIFHLLDKRWPELDRTDEIGETIAAVFALKATEGESVRQWRARSRETFDRCARKTGVKFPEEARGWILLNCSGLQAEQRAVVLARAQGDLKFDQVSQSMRSCFPDYVVPKKRAVAAVTLDDPPSVSEPLDEPSYDGFRDVELFLAEHGHHEKDPSFSAGDTEGFEEEEAAEILAATWKEKRAELNMVQKGRRFSAPDARKGAGASKDFKRLQAMLLELSKSVSFAVLDSSCGKTIIGRDTLNSFKDIWQRHGIAPRPEKAERNSFRYGNGEQEMSETVVDMPVYLAGRPGYVTAAVVKGRAPLLLSRPALKKLQAQVNFSGDTLQVFPDRVRVPLEVNAAGQYAIKVSDFPSRFRRWPMTSRPLRSRQHDEKLSVMHWTAKQHRPLMAQLQEVICDSHRANIADAFSLVLEQGGASFKLTAADAHWQLGKDKATDFREAELPQPVDQSTTRPDPDTVDPETGYGPVRPRRRILQKDGPMALYRPGRMADEDFQEMMQEIVPELVNRIIEDSPQQAKAEPSSEPPADPHGLKRSAEDLPESSQKCGAWDALTKRVQDVEDISLDLKWEGSPSGTMTDACKRLREEKKSTGPEMASYVASSVGATMPIPMPVSSEQAQSPYPQGNLPPGVTSISQWGSSLVAFGKYKGVKTYEEMRDPNDPDLASYRSYCMSHYKTGSPGLKDLVDYLNACGQSMSSGSMLPGSSIPRQFRK</sequence>
<gene>
    <name evidence="2" type="ORF">CCMP2556_LOCUS10594</name>
</gene>
<feature type="region of interest" description="Disordered" evidence="1">
    <location>
        <begin position="475"/>
        <end position="523"/>
    </location>
</feature>
<proteinExistence type="predicted"/>